<feature type="compositionally biased region" description="Polar residues" evidence="11">
    <location>
        <begin position="244"/>
        <end position="257"/>
    </location>
</feature>
<feature type="compositionally biased region" description="Low complexity" evidence="11">
    <location>
        <begin position="468"/>
        <end position="479"/>
    </location>
</feature>
<evidence type="ECO:0000256" key="8">
    <source>
        <dbReference type="ARBA" id="ARBA00023010"/>
    </source>
</evidence>
<feature type="compositionally biased region" description="Gly residues" evidence="11">
    <location>
        <begin position="337"/>
        <end position="352"/>
    </location>
</feature>
<evidence type="ECO:0000256" key="9">
    <source>
        <dbReference type="ARBA" id="ARBA00023132"/>
    </source>
</evidence>
<dbReference type="GO" id="GO:0003723">
    <property type="term" value="F:RNA binding"/>
    <property type="evidence" value="ECO:0007669"/>
    <property type="project" value="TreeGrafter"/>
</dbReference>
<dbReference type="GO" id="GO:0006405">
    <property type="term" value="P:RNA export from nucleus"/>
    <property type="evidence" value="ECO:0007669"/>
    <property type="project" value="TreeGrafter"/>
</dbReference>
<feature type="compositionally biased region" description="Gly residues" evidence="11">
    <location>
        <begin position="584"/>
        <end position="602"/>
    </location>
</feature>
<feature type="compositionally biased region" description="Acidic residues" evidence="11">
    <location>
        <begin position="1105"/>
        <end position="1116"/>
    </location>
</feature>
<feature type="compositionally biased region" description="Gly residues" evidence="11">
    <location>
        <begin position="641"/>
        <end position="650"/>
    </location>
</feature>
<keyword evidence="3" id="KW-0813">Transport</keyword>
<feature type="region of interest" description="Disordered" evidence="11">
    <location>
        <begin position="697"/>
        <end position="725"/>
    </location>
</feature>
<keyword evidence="10" id="KW-0539">Nucleus</keyword>
<feature type="compositionally biased region" description="Low complexity" evidence="11">
    <location>
        <begin position="856"/>
        <end position="886"/>
    </location>
</feature>
<dbReference type="PROSITE" id="PS51434">
    <property type="entry name" value="NUP_C"/>
    <property type="match status" value="1"/>
</dbReference>
<feature type="compositionally biased region" description="Polar residues" evidence="11">
    <location>
        <begin position="813"/>
        <end position="830"/>
    </location>
</feature>
<dbReference type="InterPro" id="IPR007230">
    <property type="entry name" value="Nup98_auto-Pept-S59_dom"/>
</dbReference>
<keyword evidence="14" id="KW-1185">Reference proteome</keyword>
<dbReference type="InterPro" id="IPR037665">
    <property type="entry name" value="Nucleoporin_S59-like"/>
</dbReference>
<feature type="region of interest" description="Disordered" evidence="11">
    <location>
        <begin position="337"/>
        <end position="368"/>
    </location>
</feature>
<feature type="region of interest" description="Disordered" evidence="11">
    <location>
        <begin position="1105"/>
        <end position="1139"/>
    </location>
</feature>
<feature type="region of interest" description="Disordered" evidence="11">
    <location>
        <begin position="151"/>
        <end position="262"/>
    </location>
</feature>
<feature type="region of interest" description="Disordered" evidence="11">
    <location>
        <begin position="397"/>
        <end position="679"/>
    </location>
</feature>
<evidence type="ECO:0000256" key="1">
    <source>
        <dbReference type="ARBA" id="ARBA00004567"/>
    </source>
</evidence>
<gene>
    <name evidence="13" type="ORF">LTR77_001050</name>
</gene>
<name>A0AAV9PJQ5_9PEZI</name>
<dbReference type="PANTHER" id="PTHR23198">
    <property type="entry name" value="NUCLEOPORIN"/>
    <property type="match status" value="1"/>
</dbReference>
<feature type="compositionally biased region" description="Low complexity" evidence="11">
    <location>
        <begin position="414"/>
        <end position="424"/>
    </location>
</feature>
<dbReference type="SUPFAM" id="SSF82215">
    <property type="entry name" value="C-terminal autoproteolytic domain of nucleoporin nup98"/>
    <property type="match status" value="1"/>
</dbReference>
<keyword evidence="5" id="KW-0068">Autocatalytic cleavage</keyword>
<feature type="compositionally biased region" description="Low complexity" evidence="11">
    <location>
        <begin position="935"/>
        <end position="949"/>
    </location>
</feature>
<dbReference type="GO" id="GO:0051028">
    <property type="term" value="P:mRNA transport"/>
    <property type="evidence" value="ECO:0007669"/>
    <property type="project" value="UniProtKB-KW"/>
</dbReference>
<dbReference type="Gene3D" id="3.30.1610.10">
    <property type="entry name" value="Peptidase S59, nucleoporin"/>
    <property type="match status" value="1"/>
</dbReference>
<reference evidence="13 14" key="1">
    <citation type="submission" date="2023-08" db="EMBL/GenBank/DDBJ databases">
        <title>Black Yeasts Isolated from many extreme environments.</title>
        <authorList>
            <person name="Coleine C."/>
            <person name="Stajich J.E."/>
            <person name="Selbmann L."/>
        </authorList>
    </citation>
    <scope>NUCLEOTIDE SEQUENCE [LARGE SCALE GENOMIC DNA]</scope>
    <source>
        <strain evidence="13 14">CCFEE 5935</strain>
    </source>
</reference>
<feature type="compositionally biased region" description="Gly residues" evidence="11">
    <location>
        <begin position="440"/>
        <end position="467"/>
    </location>
</feature>
<dbReference type="FunFam" id="1.10.10.2360:FF:000001">
    <property type="entry name" value="Nuclear pore complex protein Nup98-Nup96"/>
    <property type="match status" value="1"/>
</dbReference>
<evidence type="ECO:0000259" key="12">
    <source>
        <dbReference type="PROSITE" id="PS51434"/>
    </source>
</evidence>
<evidence type="ECO:0000256" key="5">
    <source>
        <dbReference type="ARBA" id="ARBA00022813"/>
    </source>
</evidence>
<keyword evidence="7" id="KW-0653">Protein transport</keyword>
<feature type="compositionally biased region" description="Polar residues" evidence="11">
    <location>
        <begin position="177"/>
        <end position="191"/>
    </location>
</feature>
<feature type="compositionally biased region" description="Low complexity" evidence="11">
    <location>
        <begin position="557"/>
        <end position="569"/>
    </location>
</feature>
<evidence type="ECO:0000256" key="2">
    <source>
        <dbReference type="ARBA" id="ARBA00008926"/>
    </source>
</evidence>
<dbReference type="GO" id="GO:0017056">
    <property type="term" value="F:structural constituent of nuclear pore"/>
    <property type="evidence" value="ECO:0007669"/>
    <property type="project" value="InterPro"/>
</dbReference>
<organism evidence="13 14">
    <name type="scientific">Saxophila tyrrhenica</name>
    <dbReference type="NCBI Taxonomy" id="1690608"/>
    <lineage>
        <taxon>Eukaryota</taxon>
        <taxon>Fungi</taxon>
        <taxon>Dikarya</taxon>
        <taxon>Ascomycota</taxon>
        <taxon>Pezizomycotina</taxon>
        <taxon>Dothideomycetes</taxon>
        <taxon>Dothideomycetidae</taxon>
        <taxon>Mycosphaerellales</taxon>
        <taxon>Extremaceae</taxon>
        <taxon>Saxophila</taxon>
    </lineage>
</organism>
<feature type="domain" description="Peptidase S59" evidence="12">
    <location>
        <begin position="958"/>
        <end position="1099"/>
    </location>
</feature>
<dbReference type="Proteomes" id="UP001337655">
    <property type="component" value="Unassembled WGS sequence"/>
</dbReference>
<proteinExistence type="inferred from homology"/>
<evidence type="ECO:0000256" key="10">
    <source>
        <dbReference type="ARBA" id="ARBA00023242"/>
    </source>
</evidence>
<dbReference type="Pfam" id="PF04096">
    <property type="entry name" value="Nucleoporin2"/>
    <property type="match status" value="1"/>
</dbReference>
<comment type="similarity">
    <text evidence="2">Belongs to the nucleoporin GLFG family.</text>
</comment>
<feature type="compositionally biased region" description="Gly residues" evidence="11">
    <location>
        <begin position="162"/>
        <end position="174"/>
    </location>
</feature>
<keyword evidence="8" id="KW-0811">Translocation</keyword>
<dbReference type="InterPro" id="IPR036903">
    <property type="entry name" value="Nup98_auto-Pept-S59_dom_sf"/>
</dbReference>
<dbReference type="InterPro" id="IPR021967">
    <property type="entry name" value="Nup98_C"/>
</dbReference>
<feature type="region of interest" description="Disordered" evidence="11">
    <location>
        <begin position="1239"/>
        <end position="1260"/>
    </location>
</feature>
<feature type="compositionally biased region" description="Polar residues" evidence="11">
    <location>
        <begin position="670"/>
        <end position="679"/>
    </location>
</feature>
<feature type="compositionally biased region" description="Low complexity" evidence="11">
    <location>
        <begin position="521"/>
        <end position="534"/>
    </location>
</feature>
<keyword evidence="9" id="KW-0906">Nuclear pore complex</keyword>
<feature type="compositionally biased region" description="Low complexity" evidence="11">
    <location>
        <begin position="615"/>
        <end position="640"/>
    </location>
</feature>
<evidence type="ECO:0000256" key="7">
    <source>
        <dbReference type="ARBA" id="ARBA00022927"/>
    </source>
</evidence>
<accession>A0AAV9PJQ5</accession>
<feature type="compositionally biased region" description="Polar residues" evidence="11">
    <location>
        <begin position="911"/>
        <end position="927"/>
    </location>
</feature>
<evidence type="ECO:0000256" key="11">
    <source>
        <dbReference type="SAM" id="MobiDB-lite"/>
    </source>
</evidence>
<dbReference type="GeneID" id="89922398"/>
<comment type="subcellular location">
    <subcellularLocation>
        <location evidence="1">Nucleus</location>
        <location evidence="1">Nuclear pore complex</location>
    </subcellularLocation>
</comment>
<dbReference type="GO" id="GO:0006606">
    <property type="term" value="P:protein import into nucleus"/>
    <property type="evidence" value="ECO:0007669"/>
    <property type="project" value="TreeGrafter"/>
</dbReference>
<keyword evidence="4" id="KW-0677">Repeat</keyword>
<dbReference type="Gene3D" id="1.10.10.2360">
    <property type="match status" value="1"/>
</dbReference>
<dbReference type="EMBL" id="JAVRRT010000002">
    <property type="protein sequence ID" value="KAK5173971.1"/>
    <property type="molecule type" value="Genomic_DNA"/>
</dbReference>
<feature type="compositionally biased region" description="Low complexity" evidence="11">
    <location>
        <begin position="651"/>
        <end position="665"/>
    </location>
</feature>
<dbReference type="Pfam" id="PF12110">
    <property type="entry name" value="Nup96"/>
    <property type="match status" value="1"/>
</dbReference>
<keyword evidence="6" id="KW-0509">mRNA transport</keyword>
<evidence type="ECO:0000313" key="13">
    <source>
        <dbReference type="EMBL" id="KAK5173971.1"/>
    </source>
</evidence>
<dbReference type="Gene3D" id="1.25.40.690">
    <property type="match status" value="1"/>
</dbReference>
<feature type="compositionally biased region" description="Low complexity" evidence="11">
    <location>
        <begin position="210"/>
        <end position="232"/>
    </location>
</feature>
<evidence type="ECO:0000256" key="6">
    <source>
        <dbReference type="ARBA" id="ARBA00022816"/>
    </source>
</evidence>
<dbReference type="InterPro" id="IPR025574">
    <property type="entry name" value="Nucleoporin_FG_rpt"/>
</dbReference>
<dbReference type="GO" id="GO:0044614">
    <property type="term" value="C:nuclear pore cytoplasmic filaments"/>
    <property type="evidence" value="ECO:0007669"/>
    <property type="project" value="TreeGrafter"/>
</dbReference>
<evidence type="ECO:0000313" key="14">
    <source>
        <dbReference type="Proteomes" id="UP001337655"/>
    </source>
</evidence>
<evidence type="ECO:0000256" key="4">
    <source>
        <dbReference type="ARBA" id="ARBA00022737"/>
    </source>
</evidence>
<dbReference type="GO" id="GO:0008139">
    <property type="term" value="F:nuclear localization sequence binding"/>
    <property type="evidence" value="ECO:0007669"/>
    <property type="project" value="TreeGrafter"/>
</dbReference>
<dbReference type="GO" id="GO:0034398">
    <property type="term" value="P:telomere tethering at nuclear periphery"/>
    <property type="evidence" value="ECO:0007669"/>
    <property type="project" value="TreeGrafter"/>
</dbReference>
<protein>
    <recommendedName>
        <fullName evidence="12">Peptidase S59 domain-containing protein</fullName>
    </recommendedName>
</protein>
<dbReference type="FunFam" id="3.30.1610.10:FF:000003">
    <property type="entry name" value="Nucleoporin SONB, putative"/>
    <property type="match status" value="1"/>
</dbReference>
<dbReference type="Pfam" id="PF13634">
    <property type="entry name" value="Nucleoporin_FG"/>
    <property type="match status" value="4"/>
</dbReference>
<dbReference type="GO" id="GO:0000973">
    <property type="term" value="P:post-transcriptional tethering of RNA polymerase II gene DNA at nuclear periphery"/>
    <property type="evidence" value="ECO:0007669"/>
    <property type="project" value="TreeGrafter"/>
</dbReference>
<evidence type="ECO:0000256" key="3">
    <source>
        <dbReference type="ARBA" id="ARBA00022448"/>
    </source>
</evidence>
<feature type="region of interest" description="Disordered" evidence="11">
    <location>
        <begin position="793"/>
        <end position="954"/>
    </location>
</feature>
<comment type="caution">
    <text evidence="13">The sequence shown here is derived from an EMBL/GenBank/DDBJ whole genome shotgun (WGS) entry which is preliminary data.</text>
</comment>
<sequence>MSFGFGSNNNNANTGSTFGGFGSSNTGGGFGATNNASTGGSLFGGNTATSGGFGGFGSTANTSSPFGGGSKPAFGAPATTSSGGGMFGNNANTTTSGGFGSGGGFGASTNTGGFGGTTGGGKEHHELEISQFIRHNTNIYKGLFGQNKPATGGFGSSNTGGSLFGGGNTGGGFGSTQPQNNNNPFSTNPASNTNTGFGASNAGGSGFTFGGAASNTQANNNNNNNNNGTANTPFQPVTEKDPGASTSSAYQSITMQPPYNGKSFEELRVEDYAQGRRFGNSNGQAGSFGQSTGFGGFGANNNNTSTAGGGLFGGNNTATAGGGGFGSNTGGFGSTNTGGGFGSTNNTGGGLFGSTQNKPATGGLFGASNTSGTTTGGFGSTANNTGGGLFGGGGGGGFGASTTQNNNTGGGLFGNNNNQQQQQNKPAFGGFGASTTNTNTGGGYGSTNTGGGLFGGSQQNTGGGLFGGQQNQQQNQQSNPFGASNTNTGGGLFGNNQNKPASGGLFGNNPSTNTGGGLFGGQNNNNNNQQQQSNPFGASQNTGGGLFGNQNQNKPQGTGLFGSSTTNTNTGGGLFGGQNNNQQGSGGLFGGGNNNNTGGGLFGSQNKPAGGLFGGSTSNQGNTGSGLSLFGGNNQQNQQNNGGGLFGGSLGQNQNQNSTTTNSLFGGSLGQSQQATPQNQLHASLTNAPYGNEQLFSSLAAPSPPVGPLATPLTGARPAPRKTPSLLTSARANTPVYSPRGSTTGGGGYGFSYSTYGTPGSAFTSGSLTPIASSLLRPTGSLSSALTGRLNKSFSTSNLRGDATPGLRGSLLRPSTFSPNGTPGSFQSGSMRRLKIDRSLRTDLFGPAEPPSTVETPRQSRSSASQASFQQPSAQQSTAAPSNSNALVRTEEEEEPEQSTPPALMRAAPGRSQQPEMEQANGNTLTTVPEHGEAPRPTSAPSTKAPAPAEKSLTRNEAGEYWTKPAMKDLKNMSRQQLENIGNFVVGRDGIGRIEFGAVDLTNTQLDTICGDIVKLTPRSATVYEDDANKPSMGKALNVPSTIHLEQSWPRSNGGQKALNAKSGRAYDKHIARLKRVNGTHFVNYNPDTGIWTFTVDHFTTYGLDDDDESEFDDDTQMQGDSSGLSDALATPTDQQDMTMDSVDTGSGEMDDTFQFQLDRRSQLNVPGGFGDGDGEDTFIRHGQHTDGEDEHMMSGGLGEMEEDSFMSSGGAVQAPSPGAVERYHSSMVDDDGEEAVEEEDVEGVEKAVPGSFAPEPKMPRSILKPITGLGALMSPEKLATETWEEQLQRTMSPRKRDRQALKEMQQGLFKAIDEDGNDSPLLRQSMLGRSALDQSYLAQRSAKQAKIDGKGASKQESAAFRGSMDLMKSLWGQDEAAGKKVPAAAKGFENPYPKRRRLSLRPQDDEWLSCLRPSINNDNTFMFAATPSSAPVSGELAPSRLQALVDHRKQVRFAGLVTPEDLQPDTLGLQQDSTVIDTEHEFAVTITSDKHSFATLAESVQPGLAISDRETSIWKVCSILFDSVEIACAAFIRGVPEDRIDELEPRMRMDALAAFWTQFVESDVEKGLKSSKTAEEKALLYLTRGDVVTACEILVQGRCFKLAALVAQLPGSDQGRAMTKQQIGVWRERKEWSEFGDAVRALYSVLAGECCVVEGQKGPSEDRAGEFHMAERFGLSWRQSFALRLLYGGRESIGYVVKAYMQDLNAGREVLQPTQTWADLKETTDTLLELLRVAAGGHDAAGIFNAKAVSGAHFDSRLAWQMACLLHVKGIISIPDDRMDTLTLDFATELEAAGHLTSSVWILLHIRDTNARVSAVAGMLQRNAGRISEPVHPQDENTGSFDDLREHCYIPSSMLWKAKALYAQSVLCDPALQTFWLIKAGLSEEAHDVLCTTLGPKAVIEQDYTPLSRVLAAFPTREVEGWRSGGAVYTEFVKLVRAREARKGLEEAGVNVARLRKGLGMLHENLKGGGAGLEERVAVVEMGKVVEEAVREEGMEGEGHRRAEMGGKAAGMWERYSRTMGVVG</sequence>
<dbReference type="PANTHER" id="PTHR23198:SF6">
    <property type="entry name" value="NUCLEAR PORE COMPLEX PROTEIN NUP98-NUP96"/>
    <property type="match status" value="1"/>
</dbReference>
<dbReference type="RefSeq" id="XP_064662640.1">
    <property type="nucleotide sequence ID" value="XM_064798313.1"/>
</dbReference>